<evidence type="ECO:0000259" key="12">
    <source>
        <dbReference type="Pfam" id="PF01743"/>
    </source>
</evidence>
<dbReference type="InterPro" id="IPR050124">
    <property type="entry name" value="tRNA_CCA-adding_enzyme"/>
</dbReference>
<dbReference type="Gene3D" id="1.10.3090.10">
    <property type="entry name" value="cca-adding enzyme, domain 2"/>
    <property type="match status" value="1"/>
</dbReference>
<evidence type="ECO:0000259" key="13">
    <source>
        <dbReference type="Pfam" id="PF12627"/>
    </source>
</evidence>
<evidence type="ECO:0000256" key="1">
    <source>
        <dbReference type="ARBA" id="ARBA00001946"/>
    </source>
</evidence>
<keyword evidence="6" id="KW-0547">Nucleotide-binding</keyword>
<feature type="domain" description="Poly A polymerase head" evidence="12">
    <location>
        <begin position="23"/>
        <end position="161"/>
    </location>
</feature>
<dbReference type="PANTHER" id="PTHR47545:SF1">
    <property type="entry name" value="MULTIFUNCTIONAL CCA PROTEIN"/>
    <property type="match status" value="1"/>
</dbReference>
<keyword evidence="8" id="KW-0067">ATP-binding</keyword>
<dbReference type="PANTHER" id="PTHR47545">
    <property type="entry name" value="MULTIFUNCTIONAL CCA PROTEIN"/>
    <property type="match status" value="1"/>
</dbReference>
<evidence type="ECO:0000256" key="3">
    <source>
        <dbReference type="ARBA" id="ARBA00022694"/>
    </source>
</evidence>
<proteinExistence type="inferred from homology"/>
<evidence type="ECO:0000256" key="7">
    <source>
        <dbReference type="ARBA" id="ARBA00022800"/>
    </source>
</evidence>
<sequence length="470" mass="53340">MEKDQEKIVFQIAKRVSAAGGRAYYVGGFVRDQLMNPVNTETSGNSSGNSAINDVDIEIHGIEPEKLKSIIGEIGDVLEFGKSFGIFSIAGYNVDIALPRKDRQTGAGHRELEVEVDPFLPVEKSCRRRDFTINAMMMDVLTGEILDFYGGREDLNAGVIRHVDDRSFPEDPLRVLRAAQFAARFDFTIAPETSELCTTVALRSLSPQRVEDELRKALVRGKKPSVFFQELRKMNQLETWFPELSQLMGLPQDPVFHPEGDVWNHTMEVLDRAVAYRDRVEEPFGFMLLCLTHDFGKILTTEVVKGRIHAYRHEVEGLPLIRDFLDRIVGEKKIKQYVTKMVPAHMKPNVTAFSRSSVKTTNRMFDSVPAPEDLIWMAMADKPVMAGNTPFSGDLDFLQERLEIYREIMDRPWITGRDLIDKGLEPGEDFGKILEHAHKLRLAGIEKDEALKQTLGFARTLRKKTNAEKQ</sequence>
<evidence type="ECO:0000256" key="11">
    <source>
        <dbReference type="RuleBase" id="RU003953"/>
    </source>
</evidence>
<keyword evidence="2 11" id="KW-0808">Transferase</keyword>
<name>A0A6A8M903_9FIRM</name>
<dbReference type="SUPFAM" id="SSF81891">
    <property type="entry name" value="Poly A polymerase C-terminal region-like"/>
    <property type="match status" value="1"/>
</dbReference>
<keyword evidence="4" id="KW-0548">Nucleotidyltransferase</keyword>
<evidence type="ECO:0000256" key="4">
    <source>
        <dbReference type="ARBA" id="ARBA00022695"/>
    </source>
</evidence>
<dbReference type="GO" id="GO:0008033">
    <property type="term" value="P:tRNA processing"/>
    <property type="evidence" value="ECO:0007669"/>
    <property type="project" value="UniProtKB-KW"/>
</dbReference>
<reference evidence="14" key="1">
    <citation type="submission" date="2019-09" db="EMBL/GenBank/DDBJ databases">
        <title>In-depth cultivation of the pig gut microbiome towards novel bacterial diversity and tailored functional studies.</title>
        <authorList>
            <person name="Wylensek D."/>
            <person name="Hitch T.C.A."/>
            <person name="Clavel T."/>
        </authorList>
    </citation>
    <scope>NUCLEOTIDE SEQUENCE</scope>
    <source>
        <strain evidence="14">RF-744-FAT-WT-3</strain>
    </source>
</reference>
<dbReference type="CDD" id="cd05398">
    <property type="entry name" value="NT_ClassII-CCAase"/>
    <property type="match status" value="1"/>
</dbReference>
<dbReference type="GO" id="GO:0042245">
    <property type="term" value="P:RNA repair"/>
    <property type="evidence" value="ECO:0007669"/>
    <property type="project" value="UniProtKB-KW"/>
</dbReference>
<comment type="caution">
    <text evidence="14">The sequence shown here is derived from an EMBL/GenBank/DDBJ whole genome shotgun (WGS) entry which is preliminary data.</text>
</comment>
<comment type="similarity">
    <text evidence="11">Belongs to the tRNA nucleotidyltransferase/poly(A) polymerase family.</text>
</comment>
<keyword evidence="5" id="KW-0479">Metal-binding</keyword>
<comment type="cofactor">
    <cofactor evidence="1">
        <name>Mg(2+)</name>
        <dbReference type="ChEBI" id="CHEBI:18420"/>
    </cofactor>
</comment>
<dbReference type="GO" id="GO:0016779">
    <property type="term" value="F:nucleotidyltransferase activity"/>
    <property type="evidence" value="ECO:0007669"/>
    <property type="project" value="UniProtKB-KW"/>
</dbReference>
<evidence type="ECO:0000256" key="10">
    <source>
        <dbReference type="ARBA" id="ARBA00022884"/>
    </source>
</evidence>
<evidence type="ECO:0000313" key="14">
    <source>
        <dbReference type="EMBL" id="MST69431.1"/>
    </source>
</evidence>
<keyword evidence="3" id="KW-0819">tRNA processing</keyword>
<dbReference type="InterPro" id="IPR002646">
    <property type="entry name" value="PolA_pol_head_dom"/>
</dbReference>
<accession>A0A6A8M903</accession>
<evidence type="ECO:0000256" key="2">
    <source>
        <dbReference type="ARBA" id="ARBA00022679"/>
    </source>
</evidence>
<keyword evidence="7" id="KW-0692">RNA repair</keyword>
<dbReference type="SUPFAM" id="SSF81301">
    <property type="entry name" value="Nucleotidyltransferase"/>
    <property type="match status" value="1"/>
</dbReference>
<dbReference type="InterPro" id="IPR043519">
    <property type="entry name" value="NT_sf"/>
</dbReference>
<evidence type="ECO:0000256" key="8">
    <source>
        <dbReference type="ARBA" id="ARBA00022840"/>
    </source>
</evidence>
<dbReference type="InterPro" id="IPR032828">
    <property type="entry name" value="PolyA_RNA-bd"/>
</dbReference>
<dbReference type="Gene3D" id="3.30.460.10">
    <property type="entry name" value="Beta Polymerase, domain 2"/>
    <property type="match status" value="1"/>
</dbReference>
<dbReference type="RefSeq" id="WP_154572906.1">
    <property type="nucleotide sequence ID" value="NZ_VUNB01000006.1"/>
</dbReference>
<keyword evidence="10 11" id="KW-0694">RNA-binding</keyword>
<evidence type="ECO:0000256" key="9">
    <source>
        <dbReference type="ARBA" id="ARBA00022842"/>
    </source>
</evidence>
<dbReference type="EMBL" id="VUNB01000006">
    <property type="protein sequence ID" value="MST69431.1"/>
    <property type="molecule type" value="Genomic_DNA"/>
</dbReference>
<dbReference type="Pfam" id="PF01743">
    <property type="entry name" value="PolyA_pol"/>
    <property type="match status" value="1"/>
</dbReference>
<evidence type="ECO:0000256" key="6">
    <source>
        <dbReference type="ARBA" id="ARBA00022741"/>
    </source>
</evidence>
<organism evidence="14">
    <name type="scientific">Baileyella intestinalis</name>
    <dbReference type="NCBI Taxonomy" id="2606709"/>
    <lineage>
        <taxon>Bacteria</taxon>
        <taxon>Bacillati</taxon>
        <taxon>Bacillota</taxon>
        <taxon>Clostridia</taxon>
        <taxon>Peptostreptococcales</taxon>
        <taxon>Anaerovoracaceae</taxon>
        <taxon>Baileyella</taxon>
    </lineage>
</organism>
<evidence type="ECO:0000256" key="5">
    <source>
        <dbReference type="ARBA" id="ARBA00022723"/>
    </source>
</evidence>
<dbReference type="AlphaFoldDB" id="A0A6A8M903"/>
<gene>
    <name evidence="14" type="ORF">FYJ66_07525</name>
</gene>
<dbReference type="GO" id="GO:0005524">
    <property type="term" value="F:ATP binding"/>
    <property type="evidence" value="ECO:0007669"/>
    <property type="project" value="UniProtKB-KW"/>
</dbReference>
<protein>
    <submittedName>
        <fullName evidence="14">tRNA nucleotidyltransferase</fullName>
    </submittedName>
</protein>
<dbReference type="GO" id="GO:0003723">
    <property type="term" value="F:RNA binding"/>
    <property type="evidence" value="ECO:0007669"/>
    <property type="project" value="UniProtKB-KW"/>
</dbReference>
<dbReference type="Pfam" id="PF12627">
    <property type="entry name" value="PolyA_pol_RNAbd"/>
    <property type="match status" value="1"/>
</dbReference>
<feature type="domain" description="tRNA nucleotidyltransferase/poly(A) polymerase RNA and SrmB- binding" evidence="13">
    <location>
        <begin position="186"/>
        <end position="246"/>
    </location>
</feature>
<dbReference type="GO" id="GO:0046872">
    <property type="term" value="F:metal ion binding"/>
    <property type="evidence" value="ECO:0007669"/>
    <property type="project" value="UniProtKB-KW"/>
</dbReference>
<keyword evidence="9" id="KW-0460">Magnesium</keyword>